<dbReference type="AlphaFoldDB" id="A0A974D2R0"/>
<gene>
    <name evidence="1" type="ORF">XELAEV_18022657mg</name>
</gene>
<protein>
    <submittedName>
        <fullName evidence="1">Uncharacterized protein</fullName>
    </submittedName>
</protein>
<sequence>LLWAMWSPLLCPVKITVKEKKLLFLLPCLKNWCVQKPAKQKSPQRLTIPGPCVHELPILCQSLWGFWTSKCNLVLLEQQAIQQLGPNRGVYMEPVAEYQVENKIL</sequence>
<organism evidence="1 2">
    <name type="scientific">Xenopus laevis</name>
    <name type="common">African clawed frog</name>
    <dbReference type="NCBI Taxonomy" id="8355"/>
    <lineage>
        <taxon>Eukaryota</taxon>
        <taxon>Metazoa</taxon>
        <taxon>Chordata</taxon>
        <taxon>Craniata</taxon>
        <taxon>Vertebrata</taxon>
        <taxon>Euteleostomi</taxon>
        <taxon>Amphibia</taxon>
        <taxon>Batrachia</taxon>
        <taxon>Anura</taxon>
        <taxon>Pipoidea</taxon>
        <taxon>Pipidae</taxon>
        <taxon>Xenopodinae</taxon>
        <taxon>Xenopus</taxon>
        <taxon>Xenopus</taxon>
    </lineage>
</organism>
<proteinExistence type="predicted"/>
<evidence type="ECO:0000313" key="2">
    <source>
        <dbReference type="Proteomes" id="UP000694892"/>
    </source>
</evidence>
<dbReference type="Proteomes" id="UP000694892">
    <property type="component" value="Chromosome 4L"/>
</dbReference>
<name>A0A974D2R0_XENLA</name>
<feature type="non-terminal residue" evidence="1">
    <location>
        <position position="1"/>
    </location>
</feature>
<evidence type="ECO:0000313" key="1">
    <source>
        <dbReference type="EMBL" id="OCT84504.1"/>
    </source>
</evidence>
<dbReference type="EMBL" id="CM004472">
    <property type="protein sequence ID" value="OCT84504.1"/>
    <property type="molecule type" value="Genomic_DNA"/>
</dbReference>
<accession>A0A974D2R0</accession>
<reference evidence="2" key="1">
    <citation type="journal article" date="2016" name="Nature">
        <title>Genome evolution in the allotetraploid frog Xenopus laevis.</title>
        <authorList>
            <person name="Session A.M."/>
            <person name="Uno Y."/>
            <person name="Kwon T."/>
            <person name="Chapman J.A."/>
            <person name="Toyoda A."/>
            <person name="Takahashi S."/>
            <person name="Fukui A."/>
            <person name="Hikosaka A."/>
            <person name="Suzuki A."/>
            <person name="Kondo M."/>
            <person name="van Heeringen S.J."/>
            <person name="Quigley I."/>
            <person name="Heinz S."/>
            <person name="Ogino H."/>
            <person name="Ochi H."/>
            <person name="Hellsten U."/>
            <person name="Lyons J.B."/>
            <person name="Simakov O."/>
            <person name="Putnam N."/>
            <person name="Stites J."/>
            <person name="Kuroki Y."/>
            <person name="Tanaka T."/>
            <person name="Michiue T."/>
            <person name="Watanabe M."/>
            <person name="Bogdanovic O."/>
            <person name="Lister R."/>
            <person name="Georgiou G."/>
            <person name="Paranjpe S.S."/>
            <person name="van Kruijsbergen I."/>
            <person name="Shu S."/>
            <person name="Carlson J."/>
            <person name="Kinoshita T."/>
            <person name="Ohta Y."/>
            <person name="Mawaribuchi S."/>
            <person name="Jenkins J."/>
            <person name="Grimwood J."/>
            <person name="Schmutz J."/>
            <person name="Mitros T."/>
            <person name="Mozaffari S.V."/>
            <person name="Suzuki Y."/>
            <person name="Haramoto Y."/>
            <person name="Yamamoto T.S."/>
            <person name="Takagi C."/>
            <person name="Heald R."/>
            <person name="Miller K."/>
            <person name="Haudenschild C."/>
            <person name="Kitzman J."/>
            <person name="Nakayama T."/>
            <person name="Izutsu Y."/>
            <person name="Robert J."/>
            <person name="Fortriede J."/>
            <person name="Burns K."/>
            <person name="Lotay V."/>
            <person name="Karimi K."/>
            <person name="Yasuoka Y."/>
            <person name="Dichmann D.S."/>
            <person name="Flajnik M.F."/>
            <person name="Houston D.W."/>
            <person name="Shendure J."/>
            <person name="DuPasquier L."/>
            <person name="Vize P.D."/>
            <person name="Zorn A.M."/>
            <person name="Ito M."/>
            <person name="Marcotte E.M."/>
            <person name="Wallingford J.B."/>
            <person name="Ito Y."/>
            <person name="Asashima M."/>
            <person name="Ueno N."/>
            <person name="Matsuda Y."/>
            <person name="Veenstra G.J."/>
            <person name="Fujiyama A."/>
            <person name="Harland R.M."/>
            <person name="Taira M."/>
            <person name="Rokhsar D.S."/>
        </authorList>
    </citation>
    <scope>NUCLEOTIDE SEQUENCE [LARGE SCALE GENOMIC DNA]</scope>
    <source>
        <strain evidence="2">J</strain>
    </source>
</reference>